<dbReference type="GO" id="GO:0000160">
    <property type="term" value="P:phosphorelay signal transduction system"/>
    <property type="evidence" value="ECO:0007669"/>
    <property type="project" value="InterPro"/>
</dbReference>
<dbReference type="AlphaFoldDB" id="A0A1M6WW49"/>
<keyword evidence="2" id="KW-1185">Reference proteome</keyword>
<dbReference type="RefSeq" id="WP_073125744.1">
    <property type="nucleotide sequence ID" value="NZ_FRAA01000015.1"/>
</dbReference>
<evidence type="ECO:0008006" key="3">
    <source>
        <dbReference type="Google" id="ProtNLM"/>
    </source>
</evidence>
<reference evidence="2" key="1">
    <citation type="submission" date="2016-11" db="EMBL/GenBank/DDBJ databases">
        <authorList>
            <person name="Varghese N."/>
            <person name="Submissions S."/>
        </authorList>
    </citation>
    <scope>NUCLEOTIDE SEQUENCE [LARGE SCALE GENOMIC DNA]</scope>
    <source>
        <strain evidence="2">DSM 26134</strain>
    </source>
</reference>
<dbReference type="InterPro" id="IPR036641">
    <property type="entry name" value="HPT_dom_sf"/>
</dbReference>
<dbReference type="STRING" id="156994.SAMN04488028_11522"/>
<gene>
    <name evidence="1" type="ORF">SAMN04488028_11522</name>
</gene>
<accession>A0A1M6WW49</accession>
<dbReference type="SUPFAM" id="SSF47226">
    <property type="entry name" value="Histidine-containing phosphotransfer domain, HPT domain"/>
    <property type="match status" value="1"/>
</dbReference>
<protein>
    <recommendedName>
        <fullName evidence="3">HPt domain-containing protein</fullName>
    </recommendedName>
</protein>
<dbReference type="Proteomes" id="UP000184474">
    <property type="component" value="Unassembled WGS sequence"/>
</dbReference>
<evidence type="ECO:0000313" key="2">
    <source>
        <dbReference type="Proteomes" id="UP000184474"/>
    </source>
</evidence>
<organism evidence="1 2">
    <name type="scientific">Reichenbachiella agariperforans</name>
    <dbReference type="NCBI Taxonomy" id="156994"/>
    <lineage>
        <taxon>Bacteria</taxon>
        <taxon>Pseudomonadati</taxon>
        <taxon>Bacteroidota</taxon>
        <taxon>Cytophagia</taxon>
        <taxon>Cytophagales</taxon>
        <taxon>Reichenbachiellaceae</taxon>
        <taxon>Reichenbachiella</taxon>
    </lineage>
</organism>
<proteinExistence type="predicted"/>
<dbReference type="Gene3D" id="1.20.120.160">
    <property type="entry name" value="HPT domain"/>
    <property type="match status" value="1"/>
</dbReference>
<dbReference type="EMBL" id="FRAA01000015">
    <property type="protein sequence ID" value="SHK97775.1"/>
    <property type="molecule type" value="Genomic_DNA"/>
</dbReference>
<sequence length="455" mass="52541">MEYSQYKSELIANETQLVVLDQDGSFIGSCDTLEKLSGFEGLIFKESQFLNSKREQILALQQGEIINYFRVSDSFFKGALISDYRIEKVLVEGQLQLHWLIYDRTQMYEKMTERELDEKGVMKQNSDLRQLVRVLEKEKDTNQTVNSRLHHEIKMPISGLKFLSKSSSEHLDPETKKRHQLSMGVITGYLEYAVNQLVATEFKETNIPFKIDQIIAAVEDTFLGESDAHLVFEKEFESSIVIGNKHKFYIGIVRLLSIINDGQPDGRVRVTFAYDEPARSIRLTFKSNHLPDALQRIVRKYIGINGAFDLKIEGGVLVMICPIEEIKMLEPIPTKKKSNAEVKQISRAQFPYLYQITNQDDEMVRDIIEGVLDVVPFELEKMMKQYQARDYDALARTSHKVKPNFENLEQKQFISKIFEIEAAAINKDVDFLQAHLEPFVTEASAKIEELKRIYT</sequence>
<evidence type="ECO:0000313" key="1">
    <source>
        <dbReference type="EMBL" id="SHK97775.1"/>
    </source>
</evidence>
<name>A0A1M6WW49_REIAG</name>